<keyword evidence="2" id="KW-1185">Reference proteome</keyword>
<organism evidence="1 2">
    <name type="scientific">Dolichospermum heterosporum TAC447</name>
    <dbReference type="NCBI Taxonomy" id="747523"/>
    <lineage>
        <taxon>Bacteria</taxon>
        <taxon>Bacillati</taxon>
        <taxon>Cyanobacteriota</taxon>
        <taxon>Cyanophyceae</taxon>
        <taxon>Nostocales</taxon>
        <taxon>Aphanizomenonaceae</taxon>
        <taxon>Dolichospermum</taxon>
        <taxon>Dolichospermum heterosporum</taxon>
    </lineage>
</organism>
<name>A0ABY5LXX8_9CYAN</name>
<dbReference type="EMBL" id="CP099464">
    <property type="protein sequence ID" value="UUO16878.1"/>
    <property type="molecule type" value="Genomic_DNA"/>
</dbReference>
<reference evidence="1" key="1">
    <citation type="submission" date="2022-06" db="EMBL/GenBank/DDBJ databases">
        <title>Nostosin G and Spiroidesin B from the Cyanobacterium Dolichospermum sp. NIES-1697.</title>
        <authorList>
            <person name="Phan C.-S."/>
            <person name="Mehjabin J.J."/>
            <person name="Anas A.R.J."/>
            <person name="Hayasaka M."/>
            <person name="Onoki R."/>
            <person name="Wang J."/>
            <person name="Umezawa T."/>
            <person name="Washio K."/>
            <person name="Morikawa M."/>
            <person name="Okino T."/>
        </authorList>
    </citation>
    <scope>NUCLEOTIDE SEQUENCE</scope>
    <source>
        <strain evidence="1">NIES-1697</strain>
    </source>
</reference>
<sequence length="83" mass="9719">MTLTEILPSLQKLSHQEKIKAIQFLATELARDEQNPDFLENGKTYEVWSPYDAFAAEKTLTDMLQQHLQAETTKVLPFFRYEK</sequence>
<evidence type="ECO:0000313" key="2">
    <source>
        <dbReference type="Proteomes" id="UP001057561"/>
    </source>
</evidence>
<dbReference type="RefSeq" id="WP_257121799.1">
    <property type="nucleotide sequence ID" value="NZ_CP099464.1"/>
</dbReference>
<protein>
    <submittedName>
        <fullName evidence="1">Uncharacterized protein</fullName>
    </submittedName>
</protein>
<dbReference type="Proteomes" id="UP001057561">
    <property type="component" value="Chromosome"/>
</dbReference>
<proteinExistence type="predicted"/>
<accession>A0ABY5LXX8</accession>
<evidence type="ECO:0000313" key="1">
    <source>
        <dbReference type="EMBL" id="UUO16878.1"/>
    </source>
</evidence>
<gene>
    <name evidence="1" type="ORF">NG743_07625</name>
</gene>